<comment type="catalytic activity">
    <reaction evidence="4">
        <text>myo-inositol + NAD(+) = scyllo-inosose + NADH + H(+)</text>
        <dbReference type="Rhea" id="RHEA:16949"/>
        <dbReference type="ChEBI" id="CHEBI:15378"/>
        <dbReference type="ChEBI" id="CHEBI:17268"/>
        <dbReference type="ChEBI" id="CHEBI:17811"/>
        <dbReference type="ChEBI" id="CHEBI:57540"/>
        <dbReference type="ChEBI" id="CHEBI:57945"/>
        <dbReference type="EC" id="1.1.1.18"/>
    </reaction>
</comment>
<keyword evidence="8" id="KW-1185">Reference proteome</keyword>
<evidence type="ECO:0000313" key="8">
    <source>
        <dbReference type="Proteomes" id="UP000199258"/>
    </source>
</evidence>
<dbReference type="InterPro" id="IPR004104">
    <property type="entry name" value="Gfo/Idh/MocA-like_OxRdtase_C"/>
</dbReference>
<organism evidence="7 8">
    <name type="scientific">Arthrobacter subterraneus</name>
    <dbReference type="NCBI Taxonomy" id="335973"/>
    <lineage>
        <taxon>Bacteria</taxon>
        <taxon>Bacillati</taxon>
        <taxon>Actinomycetota</taxon>
        <taxon>Actinomycetes</taxon>
        <taxon>Micrococcales</taxon>
        <taxon>Micrococcaceae</taxon>
        <taxon>Arthrobacter</taxon>
    </lineage>
</organism>
<dbReference type="InterPro" id="IPR000683">
    <property type="entry name" value="Gfo/Idh/MocA-like_OxRdtase_N"/>
</dbReference>
<dbReference type="GO" id="GO:0000166">
    <property type="term" value="F:nucleotide binding"/>
    <property type="evidence" value="ECO:0007669"/>
    <property type="project" value="InterPro"/>
</dbReference>
<feature type="domain" description="Gfo/Idh/MocA-like oxidoreductase C-terminal" evidence="6">
    <location>
        <begin position="141"/>
        <end position="327"/>
    </location>
</feature>
<dbReference type="Pfam" id="PF01408">
    <property type="entry name" value="GFO_IDH_MocA"/>
    <property type="match status" value="1"/>
</dbReference>
<feature type="domain" description="Gfo/Idh/MocA-like oxidoreductase N-terminal" evidence="5">
    <location>
        <begin position="5"/>
        <end position="126"/>
    </location>
</feature>
<evidence type="ECO:0000256" key="1">
    <source>
        <dbReference type="ARBA" id="ARBA00010928"/>
    </source>
</evidence>
<dbReference type="EC" id="1.1.1.18" evidence="4"/>
<reference evidence="7 8" key="1">
    <citation type="submission" date="2016-10" db="EMBL/GenBank/DDBJ databases">
        <authorList>
            <person name="de Groot N.N."/>
        </authorList>
    </citation>
    <scope>NUCLEOTIDE SEQUENCE [LARGE SCALE GENOMIC DNA]</scope>
    <source>
        <strain evidence="7 8">NP_1H</strain>
    </source>
</reference>
<dbReference type="EMBL" id="FNDT01000005">
    <property type="protein sequence ID" value="SDI04349.1"/>
    <property type="molecule type" value="Genomic_DNA"/>
</dbReference>
<keyword evidence="3 4" id="KW-0520">NAD</keyword>
<dbReference type="SUPFAM" id="SSF55347">
    <property type="entry name" value="Glyceraldehyde-3-phosphate dehydrogenase-like, C-terminal domain"/>
    <property type="match status" value="1"/>
</dbReference>
<dbReference type="GO" id="GO:0050112">
    <property type="term" value="F:inositol 2-dehydrogenase (NAD+) activity"/>
    <property type="evidence" value="ECO:0007669"/>
    <property type="project" value="UniProtKB-UniRule"/>
</dbReference>
<sequence length="345" mass="37144">MIETLRVAVIGAGRMGIDHIERLSRRISGARVSVVVDVDQARAEAAVAGLPDAVALTDADEALARGDVDAVLIATPGFLHEDTVLKALEKDLPILCEKPLTPDAESALRVVRAEEKLGRQRIQVGFMRRFDAEYAQLGGVIREEKLGELLMLHCAHRNPDTPAGFTNEMLINDSVVHEFDVIRFLAGEEITSVQVRLGKPTRNAPEGQHDPQHVLIETASGVLADVEIYVNAQFGYEVATQAVFEQGTVTIGGDSGPYMRTAGTWGGRVTPGFEERFGAAYDVEVQAWADAARRGTIGGPSAWDGYATAACCEAGVQAQKTGEKVTVNLVERPALYGQAREAELV</sequence>
<evidence type="ECO:0000259" key="5">
    <source>
        <dbReference type="Pfam" id="PF01408"/>
    </source>
</evidence>
<evidence type="ECO:0000256" key="4">
    <source>
        <dbReference type="HAMAP-Rule" id="MF_01671"/>
    </source>
</evidence>
<dbReference type="AlphaFoldDB" id="A0A1G8HCL7"/>
<dbReference type="InterPro" id="IPR023794">
    <property type="entry name" value="MI/DCI_dehydrogenase"/>
</dbReference>
<comment type="function">
    <text evidence="4">Involved in the oxidation of myo-inositol (MI) to 2-keto-myo-inositol (2KMI or 2-inosose).</text>
</comment>
<comment type="similarity">
    <text evidence="1 4">Belongs to the Gfo/Idh/MocA family.</text>
</comment>
<evidence type="ECO:0000256" key="3">
    <source>
        <dbReference type="ARBA" id="ARBA00023027"/>
    </source>
</evidence>
<dbReference type="RefSeq" id="WP_090585747.1">
    <property type="nucleotide sequence ID" value="NZ_FNDT01000005.1"/>
</dbReference>
<dbReference type="HAMAP" id="MF_01671">
    <property type="entry name" value="IolG"/>
    <property type="match status" value="1"/>
</dbReference>
<name>A0A1G8HCL7_9MICC</name>
<proteinExistence type="inferred from homology"/>
<accession>A0A1G8HCL7</accession>
<dbReference type="OrthoDB" id="256869at2"/>
<dbReference type="PANTHER" id="PTHR43593">
    <property type="match status" value="1"/>
</dbReference>
<dbReference type="InterPro" id="IPR036291">
    <property type="entry name" value="NAD(P)-bd_dom_sf"/>
</dbReference>
<dbReference type="PANTHER" id="PTHR43593:SF1">
    <property type="entry name" value="INOSITOL 2-DEHYDROGENASE"/>
    <property type="match status" value="1"/>
</dbReference>
<dbReference type="Proteomes" id="UP000199258">
    <property type="component" value="Unassembled WGS sequence"/>
</dbReference>
<comment type="subunit">
    <text evidence="4">Homotetramer.</text>
</comment>
<keyword evidence="2 4" id="KW-0560">Oxidoreductase</keyword>
<dbReference type="STRING" id="335973.SAMN04488693_105148"/>
<evidence type="ECO:0000313" key="7">
    <source>
        <dbReference type="EMBL" id="SDI04349.1"/>
    </source>
</evidence>
<evidence type="ECO:0000259" key="6">
    <source>
        <dbReference type="Pfam" id="PF02894"/>
    </source>
</evidence>
<dbReference type="SUPFAM" id="SSF51735">
    <property type="entry name" value="NAD(P)-binding Rossmann-fold domains"/>
    <property type="match status" value="1"/>
</dbReference>
<evidence type="ECO:0000256" key="2">
    <source>
        <dbReference type="ARBA" id="ARBA00023002"/>
    </source>
</evidence>
<dbReference type="InterPro" id="IPR050424">
    <property type="entry name" value="Gfo-Idh-MocA_inositol_DH"/>
</dbReference>
<dbReference type="Pfam" id="PF02894">
    <property type="entry name" value="GFO_IDH_MocA_C"/>
    <property type="match status" value="1"/>
</dbReference>
<protein>
    <recommendedName>
        <fullName evidence="4">Inositol 2-dehydrogenase</fullName>
        <ecNumber evidence="4">1.1.1.18</ecNumber>
    </recommendedName>
    <alternativeName>
        <fullName evidence="4">Myo-inositol 2-dehydrogenase</fullName>
        <shortName evidence="4">MI 2-dehydrogenase</shortName>
    </alternativeName>
</protein>
<dbReference type="Gene3D" id="3.30.360.10">
    <property type="entry name" value="Dihydrodipicolinate Reductase, domain 2"/>
    <property type="match status" value="1"/>
</dbReference>
<dbReference type="GO" id="GO:0019310">
    <property type="term" value="P:inositol catabolic process"/>
    <property type="evidence" value="ECO:0007669"/>
    <property type="project" value="UniProtKB-UniRule"/>
</dbReference>
<dbReference type="Gene3D" id="3.40.50.720">
    <property type="entry name" value="NAD(P)-binding Rossmann-like Domain"/>
    <property type="match status" value="1"/>
</dbReference>
<gene>
    <name evidence="4" type="primary">iolG</name>
    <name evidence="7" type="ORF">SAMN04488693_105148</name>
</gene>